<reference evidence="2" key="1">
    <citation type="submission" date="2021-03" db="EMBL/GenBank/DDBJ databases">
        <authorList>
            <person name="Sun Q."/>
        </authorList>
    </citation>
    <scope>NUCLEOTIDE SEQUENCE</scope>
    <source>
        <strain evidence="2">CCM 8862</strain>
    </source>
</reference>
<evidence type="ECO:0000259" key="1">
    <source>
        <dbReference type="Pfam" id="PF12724"/>
    </source>
</evidence>
<accession>A0A939E1M8</accession>
<comment type="caution">
    <text evidence="2">The sequence shown here is derived from an EMBL/GenBank/DDBJ whole genome shotgun (WGS) entry which is preliminary data.</text>
</comment>
<protein>
    <recommendedName>
        <fullName evidence="1">Flavodoxin domain-containing protein</fullName>
    </recommendedName>
</protein>
<dbReference type="InterPro" id="IPR026816">
    <property type="entry name" value="Flavodoxin_dom"/>
</dbReference>
<feature type="domain" description="Flavodoxin" evidence="1">
    <location>
        <begin position="5"/>
        <end position="134"/>
    </location>
</feature>
<gene>
    <name evidence="2" type="ORF">JZY06_09245</name>
</gene>
<dbReference type="Proteomes" id="UP000664332">
    <property type="component" value="Unassembled WGS sequence"/>
</dbReference>
<name>A0A939E1M8_9CORY</name>
<dbReference type="InterPro" id="IPR029039">
    <property type="entry name" value="Flavoprotein-like_sf"/>
</dbReference>
<proteinExistence type="predicted"/>
<keyword evidence="3" id="KW-1185">Reference proteome</keyword>
<dbReference type="AlphaFoldDB" id="A0A939E1M8"/>
<sequence>MNAVVVFDTTYGSSKTYACLLADRLGVEAVAADDLRDVSATTGPVIAVSPNYGGQIAGADWLVDHLPDGRPGALVTVGMSESEWVRAKDPARDALGPLAGRVERFYLPGRFIWSGMSRLHKSIMWSLANMLKAKPVKTLNDRMLIDSIGHDIDRLDPAELDPVVDWARTV</sequence>
<dbReference type="RefSeq" id="WP_207279261.1">
    <property type="nucleotide sequence ID" value="NZ_JAFLEQ010000016.1"/>
</dbReference>
<dbReference type="SUPFAM" id="SSF52218">
    <property type="entry name" value="Flavoproteins"/>
    <property type="match status" value="1"/>
</dbReference>
<organism evidence="2 3">
    <name type="scientific">Corynebacterium mendelii</name>
    <dbReference type="NCBI Taxonomy" id="2765362"/>
    <lineage>
        <taxon>Bacteria</taxon>
        <taxon>Bacillati</taxon>
        <taxon>Actinomycetota</taxon>
        <taxon>Actinomycetes</taxon>
        <taxon>Mycobacteriales</taxon>
        <taxon>Corynebacteriaceae</taxon>
        <taxon>Corynebacterium</taxon>
    </lineage>
</organism>
<evidence type="ECO:0000313" key="2">
    <source>
        <dbReference type="EMBL" id="MBN9644790.1"/>
    </source>
</evidence>
<evidence type="ECO:0000313" key="3">
    <source>
        <dbReference type="Proteomes" id="UP000664332"/>
    </source>
</evidence>
<dbReference type="EMBL" id="JAFLEQ010000016">
    <property type="protein sequence ID" value="MBN9644790.1"/>
    <property type="molecule type" value="Genomic_DNA"/>
</dbReference>
<dbReference type="Pfam" id="PF12724">
    <property type="entry name" value="Flavodoxin_5"/>
    <property type="match status" value="1"/>
</dbReference>